<feature type="region of interest" description="Disordered" evidence="5">
    <location>
        <begin position="34"/>
        <end position="103"/>
    </location>
</feature>
<name>A0ABQ7JV37_9FUNG</name>
<feature type="transmembrane region" description="Helical" evidence="6">
    <location>
        <begin position="6"/>
        <end position="24"/>
    </location>
</feature>
<evidence type="ECO:0000256" key="3">
    <source>
        <dbReference type="ARBA" id="ARBA00038050"/>
    </source>
</evidence>
<dbReference type="PANTHER" id="PTHR12649">
    <property type="entry name" value="PEPTIDYL-TRNA HYDROLASE 2"/>
    <property type="match status" value="1"/>
</dbReference>
<dbReference type="NCBIfam" id="NF003314">
    <property type="entry name" value="PRK04322.1"/>
    <property type="match status" value="1"/>
</dbReference>
<comment type="catalytic activity">
    <reaction evidence="4">
        <text>an N-acyl-L-alpha-aminoacyl-tRNA + H2O = an N-acyl-L-amino acid + a tRNA + H(+)</text>
        <dbReference type="Rhea" id="RHEA:54448"/>
        <dbReference type="Rhea" id="RHEA-COMP:10123"/>
        <dbReference type="Rhea" id="RHEA-COMP:13883"/>
        <dbReference type="ChEBI" id="CHEBI:15377"/>
        <dbReference type="ChEBI" id="CHEBI:15378"/>
        <dbReference type="ChEBI" id="CHEBI:59874"/>
        <dbReference type="ChEBI" id="CHEBI:78442"/>
        <dbReference type="ChEBI" id="CHEBI:138191"/>
        <dbReference type="EC" id="3.1.1.29"/>
    </reaction>
</comment>
<proteinExistence type="inferred from homology"/>
<organism evidence="7 8">
    <name type="scientific">Linnemannia gamsii</name>
    <dbReference type="NCBI Taxonomy" id="64522"/>
    <lineage>
        <taxon>Eukaryota</taxon>
        <taxon>Fungi</taxon>
        <taxon>Fungi incertae sedis</taxon>
        <taxon>Mucoromycota</taxon>
        <taxon>Mortierellomycotina</taxon>
        <taxon>Mortierellomycetes</taxon>
        <taxon>Mortierellales</taxon>
        <taxon>Mortierellaceae</taxon>
        <taxon>Linnemannia</taxon>
    </lineage>
</organism>
<dbReference type="Proteomes" id="UP001194696">
    <property type="component" value="Unassembled WGS sequence"/>
</dbReference>
<dbReference type="CDD" id="cd02430">
    <property type="entry name" value="PTH2"/>
    <property type="match status" value="1"/>
</dbReference>
<dbReference type="NCBIfam" id="TIGR00283">
    <property type="entry name" value="arch_pth2"/>
    <property type="match status" value="1"/>
</dbReference>
<sequence>MDKSFSLGHVLSAGAVGLLTGYFFSQSALKIKNKGATTDKEEKKKNTNNKPEEKKKSKDTNTKDTKKDQAFIEEDSENYSENDEDFTDDEEEDSEDEENEALADFDIQEEYKMVLIIRTDLQMGKGKAAAQCCHATLANYKELSKKSPKTLARWEYFGQAKVTLKVDNEEDMLMLQAQAMSIGLAAHSIRDAGRTQIAAGSRTVLAIGPGPISVVNSITGKLKLY</sequence>
<evidence type="ECO:0000313" key="7">
    <source>
        <dbReference type="EMBL" id="KAG0285833.1"/>
    </source>
</evidence>
<reference evidence="7 8" key="1">
    <citation type="journal article" date="2020" name="Fungal Divers.">
        <title>Resolving the Mortierellaceae phylogeny through synthesis of multi-gene phylogenetics and phylogenomics.</title>
        <authorList>
            <person name="Vandepol N."/>
            <person name="Liber J."/>
            <person name="Desiro A."/>
            <person name="Na H."/>
            <person name="Kennedy M."/>
            <person name="Barry K."/>
            <person name="Grigoriev I.V."/>
            <person name="Miller A.N."/>
            <person name="O'Donnell K."/>
            <person name="Stajich J.E."/>
            <person name="Bonito G."/>
        </authorList>
    </citation>
    <scope>NUCLEOTIDE SEQUENCE [LARGE SCALE GENOMIC DNA]</scope>
    <source>
        <strain evidence="7 8">AD045</strain>
    </source>
</reference>
<keyword evidence="8" id="KW-1185">Reference proteome</keyword>
<feature type="compositionally biased region" description="Acidic residues" evidence="5">
    <location>
        <begin position="71"/>
        <end position="103"/>
    </location>
</feature>
<feature type="compositionally biased region" description="Basic and acidic residues" evidence="5">
    <location>
        <begin position="37"/>
        <end position="70"/>
    </location>
</feature>
<gene>
    <name evidence="7" type="ORF">BGZ96_009974</name>
</gene>
<evidence type="ECO:0000256" key="6">
    <source>
        <dbReference type="SAM" id="Phobius"/>
    </source>
</evidence>
<dbReference type="InterPro" id="IPR002833">
    <property type="entry name" value="PTH2"/>
</dbReference>
<keyword evidence="6" id="KW-0812">Transmembrane</keyword>
<keyword evidence="2" id="KW-0378">Hydrolase</keyword>
<dbReference type="Pfam" id="PF01981">
    <property type="entry name" value="PTH2"/>
    <property type="match status" value="1"/>
</dbReference>
<dbReference type="EC" id="3.1.1.29" evidence="1"/>
<evidence type="ECO:0000256" key="4">
    <source>
        <dbReference type="ARBA" id="ARBA00048707"/>
    </source>
</evidence>
<dbReference type="InterPro" id="IPR023476">
    <property type="entry name" value="Pep_tRNA_hydro_II_dom_sf"/>
</dbReference>
<comment type="caution">
    <text evidence="7">The sequence shown here is derived from an EMBL/GenBank/DDBJ whole genome shotgun (WGS) entry which is preliminary data.</text>
</comment>
<dbReference type="Gene3D" id="3.40.1490.10">
    <property type="entry name" value="Bit1"/>
    <property type="match status" value="1"/>
</dbReference>
<dbReference type="EMBL" id="JAAAIM010000628">
    <property type="protein sequence ID" value="KAG0285833.1"/>
    <property type="molecule type" value="Genomic_DNA"/>
</dbReference>
<evidence type="ECO:0000313" key="8">
    <source>
        <dbReference type="Proteomes" id="UP001194696"/>
    </source>
</evidence>
<protein>
    <recommendedName>
        <fullName evidence="1">peptidyl-tRNA hydrolase</fullName>
        <ecNumber evidence="1">3.1.1.29</ecNumber>
    </recommendedName>
</protein>
<keyword evidence="6" id="KW-0472">Membrane</keyword>
<comment type="similarity">
    <text evidence="3">Belongs to the PTH2 family.</text>
</comment>
<evidence type="ECO:0000256" key="2">
    <source>
        <dbReference type="ARBA" id="ARBA00022801"/>
    </source>
</evidence>
<accession>A0ABQ7JV37</accession>
<keyword evidence="6" id="KW-1133">Transmembrane helix</keyword>
<evidence type="ECO:0000256" key="5">
    <source>
        <dbReference type="SAM" id="MobiDB-lite"/>
    </source>
</evidence>
<dbReference type="PANTHER" id="PTHR12649:SF11">
    <property type="entry name" value="PEPTIDYL-TRNA HYDROLASE 2, MITOCHONDRIAL"/>
    <property type="match status" value="1"/>
</dbReference>
<dbReference type="SUPFAM" id="SSF102462">
    <property type="entry name" value="Peptidyl-tRNA hydrolase II"/>
    <property type="match status" value="1"/>
</dbReference>
<evidence type="ECO:0000256" key="1">
    <source>
        <dbReference type="ARBA" id="ARBA00013260"/>
    </source>
</evidence>